<dbReference type="Proteomes" id="UP000019487">
    <property type="component" value="Unassembled WGS sequence"/>
</dbReference>
<dbReference type="HOGENOM" id="CLU_2689221_0_0_1"/>
<comment type="caution">
    <text evidence="1">The sequence shown here is derived from an EMBL/GenBank/DDBJ whole genome shotgun (WGS) entry which is preliminary data.</text>
</comment>
<organism evidence="1 2">
    <name type="scientific">Sclerotinia borealis (strain F-4128)</name>
    <dbReference type="NCBI Taxonomy" id="1432307"/>
    <lineage>
        <taxon>Eukaryota</taxon>
        <taxon>Fungi</taxon>
        <taxon>Dikarya</taxon>
        <taxon>Ascomycota</taxon>
        <taxon>Pezizomycotina</taxon>
        <taxon>Leotiomycetes</taxon>
        <taxon>Helotiales</taxon>
        <taxon>Sclerotiniaceae</taxon>
        <taxon>Sclerotinia</taxon>
    </lineage>
</organism>
<protein>
    <submittedName>
        <fullName evidence="1">Uncharacterized protein</fullName>
    </submittedName>
</protein>
<dbReference type="AlphaFoldDB" id="W9CQP0"/>
<keyword evidence="2" id="KW-1185">Reference proteome</keyword>
<evidence type="ECO:0000313" key="1">
    <source>
        <dbReference type="EMBL" id="ESZ98363.1"/>
    </source>
</evidence>
<evidence type="ECO:0000313" key="2">
    <source>
        <dbReference type="Proteomes" id="UP000019487"/>
    </source>
</evidence>
<gene>
    <name evidence="1" type="ORF">SBOR_1241</name>
</gene>
<reference evidence="1 2" key="1">
    <citation type="journal article" date="2014" name="Genome Announc.">
        <title>Draft genome sequence of Sclerotinia borealis, a psychrophilic plant pathogenic fungus.</title>
        <authorList>
            <person name="Mardanov A.V."/>
            <person name="Beletsky A.V."/>
            <person name="Kadnikov V.V."/>
            <person name="Ignatov A.N."/>
            <person name="Ravin N.V."/>
        </authorList>
    </citation>
    <scope>NUCLEOTIDE SEQUENCE [LARGE SCALE GENOMIC DNA]</scope>
    <source>
        <strain evidence="2">F-4157</strain>
    </source>
</reference>
<proteinExistence type="predicted"/>
<accession>W9CQP0</accession>
<sequence length="74" mass="8249">MHQHIAPVWRAGGYAANAREKSIPKCGAGIVPIARIHTTPAAQFLHSKDEIRYTMSSNMLVQKRCVAELEEEEC</sequence>
<name>W9CQP0_SCLBF</name>
<dbReference type="EMBL" id="AYSA01000044">
    <property type="protein sequence ID" value="ESZ98363.1"/>
    <property type="molecule type" value="Genomic_DNA"/>
</dbReference>
<dbReference type="OrthoDB" id="10481386at2759"/>